<dbReference type="AlphaFoldDB" id="A0A1A0VE53"/>
<feature type="transmembrane region" description="Helical" evidence="1">
    <location>
        <begin position="45"/>
        <end position="65"/>
    </location>
</feature>
<comment type="caution">
    <text evidence="2">The sequence shown here is derived from an EMBL/GenBank/DDBJ whole genome shotgun (WGS) entry which is preliminary data.</text>
</comment>
<reference evidence="2 3" key="1">
    <citation type="submission" date="2016-06" db="EMBL/GenBank/DDBJ databases">
        <authorList>
            <person name="Kjaerup R.B."/>
            <person name="Dalgaard T.S."/>
            <person name="Juul-Madsen H.R."/>
        </authorList>
    </citation>
    <scope>NUCLEOTIDE SEQUENCE [LARGE SCALE GENOMIC DNA]</scope>
    <source>
        <strain evidence="2 3">852002-51834_SCH5396731</strain>
    </source>
</reference>
<dbReference type="EMBL" id="LZSX01000077">
    <property type="protein sequence ID" value="OBB81471.1"/>
    <property type="molecule type" value="Genomic_DNA"/>
</dbReference>
<organism evidence="2 3">
    <name type="scientific">Mycobacterium colombiense</name>
    <dbReference type="NCBI Taxonomy" id="339268"/>
    <lineage>
        <taxon>Bacteria</taxon>
        <taxon>Bacillati</taxon>
        <taxon>Actinomycetota</taxon>
        <taxon>Actinomycetes</taxon>
        <taxon>Mycobacteriales</taxon>
        <taxon>Mycobacteriaceae</taxon>
        <taxon>Mycobacterium</taxon>
        <taxon>Mycobacterium avium complex (MAC)</taxon>
    </lineage>
</organism>
<dbReference type="RefSeq" id="WP_064883258.1">
    <property type="nucleotide sequence ID" value="NZ_LZSX01000077.1"/>
</dbReference>
<dbReference type="OrthoDB" id="4775448at2"/>
<evidence type="ECO:0008006" key="4">
    <source>
        <dbReference type="Google" id="ProtNLM"/>
    </source>
</evidence>
<feature type="transmembrane region" description="Helical" evidence="1">
    <location>
        <begin position="103"/>
        <end position="122"/>
    </location>
</feature>
<keyword evidence="1" id="KW-1133">Transmembrane helix</keyword>
<evidence type="ECO:0000256" key="1">
    <source>
        <dbReference type="SAM" id="Phobius"/>
    </source>
</evidence>
<keyword evidence="1" id="KW-0472">Membrane</keyword>
<feature type="transmembrane region" description="Helical" evidence="1">
    <location>
        <begin position="7"/>
        <end position="25"/>
    </location>
</feature>
<dbReference type="Proteomes" id="UP000091914">
    <property type="component" value="Unassembled WGS sequence"/>
</dbReference>
<sequence>MRIERAILATVGIIQIICGTMYLARPTAVGAMLGAASAAPPWVNFVLATAGARFIGYGIGMLAAAKAPPRHQLWITTMLGIQSVDLVATLIYVANGSLPDRHFLFGAALPLLWVGLLGWVSLRIRTMAHATNRQDVHQQPSRQAES</sequence>
<evidence type="ECO:0000313" key="3">
    <source>
        <dbReference type="Proteomes" id="UP000091914"/>
    </source>
</evidence>
<evidence type="ECO:0000313" key="2">
    <source>
        <dbReference type="EMBL" id="OBB81471.1"/>
    </source>
</evidence>
<proteinExistence type="predicted"/>
<keyword evidence="1" id="KW-0812">Transmembrane</keyword>
<protein>
    <recommendedName>
        <fullName evidence="4">DUF4345 domain-containing protein</fullName>
    </recommendedName>
</protein>
<gene>
    <name evidence="2" type="ORF">A5760_16430</name>
</gene>
<name>A0A1A0VE53_9MYCO</name>
<accession>A0A1A0VE53</accession>
<feature type="transmembrane region" description="Helical" evidence="1">
    <location>
        <begin position="72"/>
        <end position="91"/>
    </location>
</feature>